<organism evidence="1">
    <name type="scientific">marine sediment metagenome</name>
    <dbReference type="NCBI Taxonomy" id="412755"/>
    <lineage>
        <taxon>unclassified sequences</taxon>
        <taxon>metagenomes</taxon>
        <taxon>ecological metagenomes</taxon>
    </lineage>
</organism>
<proteinExistence type="predicted"/>
<sequence length="92" mass="9814">MADKPGDPLAGVEPAHHQCGGECGSYLSKMHDACPNCGSVVERLLPEPAVRKAVVEAIRKQADDEWNHGDKFSGSESLNLLADRLEAGGDEE</sequence>
<protein>
    <submittedName>
        <fullName evidence="1">Uncharacterized protein</fullName>
    </submittedName>
</protein>
<reference evidence="1" key="1">
    <citation type="journal article" date="2015" name="Nature">
        <title>Complex archaea that bridge the gap between prokaryotes and eukaryotes.</title>
        <authorList>
            <person name="Spang A."/>
            <person name="Saw J.H."/>
            <person name="Jorgensen S.L."/>
            <person name="Zaremba-Niedzwiedzka K."/>
            <person name="Martijn J."/>
            <person name="Lind A.E."/>
            <person name="van Eijk R."/>
            <person name="Schleper C."/>
            <person name="Guy L."/>
            <person name="Ettema T.J."/>
        </authorList>
    </citation>
    <scope>NUCLEOTIDE SEQUENCE</scope>
</reference>
<evidence type="ECO:0000313" key="1">
    <source>
        <dbReference type="EMBL" id="KKN70783.1"/>
    </source>
</evidence>
<gene>
    <name evidence="1" type="ORF">LCGC14_0427780</name>
</gene>
<name>A0A0F9VYK2_9ZZZZ</name>
<comment type="caution">
    <text evidence="1">The sequence shown here is derived from an EMBL/GenBank/DDBJ whole genome shotgun (WGS) entry which is preliminary data.</text>
</comment>
<dbReference type="AlphaFoldDB" id="A0A0F9VYK2"/>
<accession>A0A0F9VYK2</accession>
<dbReference type="EMBL" id="LAZR01000397">
    <property type="protein sequence ID" value="KKN70783.1"/>
    <property type="molecule type" value="Genomic_DNA"/>
</dbReference>